<proteinExistence type="predicted"/>
<dbReference type="AlphaFoldDB" id="A0A0E9Q091"/>
<reference evidence="2" key="1">
    <citation type="submission" date="2014-11" db="EMBL/GenBank/DDBJ databases">
        <authorList>
            <person name="Amaro Gonzalez C."/>
        </authorList>
    </citation>
    <scope>NUCLEOTIDE SEQUENCE</scope>
</reference>
<reference evidence="2" key="2">
    <citation type="journal article" date="2015" name="Fish Shellfish Immunol.">
        <title>Early steps in the European eel (Anguilla anguilla)-Vibrio vulnificus interaction in the gills: Role of the RtxA13 toxin.</title>
        <authorList>
            <person name="Callol A."/>
            <person name="Pajuelo D."/>
            <person name="Ebbesson L."/>
            <person name="Teles M."/>
            <person name="MacKenzie S."/>
            <person name="Amaro C."/>
        </authorList>
    </citation>
    <scope>NUCLEOTIDE SEQUENCE</scope>
</reference>
<keyword evidence="1" id="KW-1133">Transmembrane helix</keyword>
<accession>A0A0E9Q091</accession>
<evidence type="ECO:0000256" key="1">
    <source>
        <dbReference type="SAM" id="Phobius"/>
    </source>
</evidence>
<sequence length="76" mass="8793">MYCLYIKGAHRFSITHLSPFFLYLNILIIWMFVHCTCQCFLKTVEPQNMVLFAACKNTGLPGATRESLDFVSWKPS</sequence>
<dbReference type="EMBL" id="GBXM01098291">
    <property type="protein sequence ID" value="JAH10286.1"/>
    <property type="molecule type" value="Transcribed_RNA"/>
</dbReference>
<feature type="transmembrane region" description="Helical" evidence="1">
    <location>
        <begin position="12"/>
        <end position="33"/>
    </location>
</feature>
<keyword evidence="1" id="KW-0472">Membrane</keyword>
<organism evidence="2">
    <name type="scientific">Anguilla anguilla</name>
    <name type="common">European freshwater eel</name>
    <name type="synonym">Muraena anguilla</name>
    <dbReference type="NCBI Taxonomy" id="7936"/>
    <lineage>
        <taxon>Eukaryota</taxon>
        <taxon>Metazoa</taxon>
        <taxon>Chordata</taxon>
        <taxon>Craniata</taxon>
        <taxon>Vertebrata</taxon>
        <taxon>Euteleostomi</taxon>
        <taxon>Actinopterygii</taxon>
        <taxon>Neopterygii</taxon>
        <taxon>Teleostei</taxon>
        <taxon>Anguilliformes</taxon>
        <taxon>Anguillidae</taxon>
        <taxon>Anguilla</taxon>
    </lineage>
</organism>
<evidence type="ECO:0000313" key="2">
    <source>
        <dbReference type="EMBL" id="JAH10286.1"/>
    </source>
</evidence>
<name>A0A0E9Q091_ANGAN</name>
<protein>
    <submittedName>
        <fullName evidence="2">Uncharacterized protein</fullName>
    </submittedName>
</protein>
<keyword evidence="1" id="KW-0812">Transmembrane</keyword>